<dbReference type="GO" id="GO:0005886">
    <property type="term" value="C:plasma membrane"/>
    <property type="evidence" value="ECO:0007669"/>
    <property type="project" value="UniProtKB-SubCell"/>
</dbReference>
<keyword evidence="5 6" id="KW-0472">Membrane</keyword>
<dbReference type="Proteomes" id="UP001233999">
    <property type="component" value="Unassembled WGS sequence"/>
</dbReference>
<evidence type="ECO:0000256" key="6">
    <source>
        <dbReference type="RuleBase" id="RU363108"/>
    </source>
</evidence>
<evidence type="ECO:0000256" key="1">
    <source>
        <dbReference type="ARBA" id="ARBA00004651"/>
    </source>
</evidence>
<gene>
    <name evidence="7" type="ORF">L9F63_010405</name>
</gene>
<protein>
    <recommendedName>
        <fullName evidence="6">Gustatory receptor</fullName>
    </recommendedName>
</protein>
<reference evidence="7" key="1">
    <citation type="journal article" date="2023" name="IScience">
        <title>Live-bearing cockroach genome reveals convergent evolutionary mechanisms linked to viviparity in insects and beyond.</title>
        <authorList>
            <person name="Fouks B."/>
            <person name="Harrison M.C."/>
            <person name="Mikhailova A.A."/>
            <person name="Marchal E."/>
            <person name="English S."/>
            <person name="Carruthers M."/>
            <person name="Jennings E.C."/>
            <person name="Chiamaka E.L."/>
            <person name="Frigard R.A."/>
            <person name="Pippel M."/>
            <person name="Attardo G.M."/>
            <person name="Benoit J.B."/>
            <person name="Bornberg-Bauer E."/>
            <person name="Tobe S.S."/>
        </authorList>
    </citation>
    <scope>NUCLEOTIDE SEQUENCE</scope>
    <source>
        <strain evidence="7">Stay&amp;Tobe</strain>
    </source>
</reference>
<comment type="function">
    <text evidence="6">Gustatory receptor which mediates acceptance or avoidance behavior, depending on its substrates.</text>
</comment>
<feature type="transmembrane region" description="Helical" evidence="6">
    <location>
        <begin position="87"/>
        <end position="110"/>
    </location>
</feature>
<feature type="transmembrane region" description="Helical" evidence="6">
    <location>
        <begin position="171"/>
        <end position="190"/>
    </location>
</feature>
<sequence>MVIKSTSDIFCEIISLLWTLRICGVIQFTLHGKKCDRDIRLSKLQISYGILIFIVRNICFIYTWYFIFKNFDSYPYVAKLTSPFTAGMNIISAIIMALNLVTYTEMPFIFKKLIQFDKKVKKTKSHNSRTYGELFIHIGLSIFLIVLFMKAACDFKLGAISGIMYVFNNFIDKNVAFLLDMYMINIVVMIKKRFGIINYFLEEMVNNFEFINSNHVKQKIRKFRIAKFECIRDLMAWHNLLCDTVNLTNSFFSVRILLCVLLKFLFLCAHGHFFITAKIIDHSKIDFKFTFFVSSFIICFCLFPLVKLVSSCSSTAYKVR</sequence>
<keyword evidence="6" id="KW-0675">Receptor</keyword>
<dbReference type="InterPro" id="IPR013604">
    <property type="entry name" value="7TM_chemorcpt"/>
</dbReference>
<keyword evidence="4 6" id="KW-1133">Transmembrane helix</keyword>
<feature type="transmembrane region" description="Helical" evidence="6">
    <location>
        <begin position="46"/>
        <end position="67"/>
    </location>
</feature>
<feature type="transmembrane region" description="Helical" evidence="6">
    <location>
        <begin position="289"/>
        <end position="310"/>
    </location>
</feature>
<comment type="caution">
    <text evidence="6">Lacks conserved residue(s) required for the propagation of feature annotation.</text>
</comment>
<evidence type="ECO:0000256" key="2">
    <source>
        <dbReference type="ARBA" id="ARBA00022475"/>
    </source>
</evidence>
<evidence type="ECO:0000256" key="5">
    <source>
        <dbReference type="ARBA" id="ARBA00023136"/>
    </source>
</evidence>
<organism evidence="7 8">
    <name type="scientific">Diploptera punctata</name>
    <name type="common">Pacific beetle cockroach</name>
    <dbReference type="NCBI Taxonomy" id="6984"/>
    <lineage>
        <taxon>Eukaryota</taxon>
        <taxon>Metazoa</taxon>
        <taxon>Ecdysozoa</taxon>
        <taxon>Arthropoda</taxon>
        <taxon>Hexapoda</taxon>
        <taxon>Insecta</taxon>
        <taxon>Pterygota</taxon>
        <taxon>Neoptera</taxon>
        <taxon>Polyneoptera</taxon>
        <taxon>Dictyoptera</taxon>
        <taxon>Blattodea</taxon>
        <taxon>Blaberoidea</taxon>
        <taxon>Blaberidae</taxon>
        <taxon>Diplopterinae</taxon>
        <taxon>Diploptera</taxon>
    </lineage>
</organism>
<evidence type="ECO:0000313" key="8">
    <source>
        <dbReference type="Proteomes" id="UP001233999"/>
    </source>
</evidence>
<dbReference type="AlphaFoldDB" id="A0AAD8AHJ6"/>
<keyword evidence="3 6" id="KW-0812">Transmembrane</keyword>
<keyword evidence="6" id="KW-0807">Transducer</keyword>
<feature type="transmembrane region" description="Helical" evidence="6">
    <location>
        <begin position="256"/>
        <end position="277"/>
    </location>
</feature>
<name>A0AAD8AHJ6_DIPPU</name>
<feature type="transmembrane region" description="Helical" evidence="6">
    <location>
        <begin position="131"/>
        <end position="151"/>
    </location>
</feature>
<dbReference type="GO" id="GO:0050909">
    <property type="term" value="P:sensory perception of taste"/>
    <property type="evidence" value="ECO:0007669"/>
    <property type="project" value="InterPro"/>
</dbReference>
<comment type="caution">
    <text evidence="7">The sequence shown here is derived from an EMBL/GenBank/DDBJ whole genome shotgun (WGS) entry which is preliminary data.</text>
</comment>
<dbReference type="Pfam" id="PF08395">
    <property type="entry name" value="7tm_7"/>
    <property type="match status" value="1"/>
</dbReference>
<reference evidence="7" key="2">
    <citation type="submission" date="2023-05" db="EMBL/GenBank/DDBJ databases">
        <authorList>
            <person name="Fouks B."/>
        </authorList>
    </citation>
    <scope>NUCLEOTIDE SEQUENCE</scope>
    <source>
        <strain evidence="7">Stay&amp;Tobe</strain>
        <tissue evidence="7">Testes</tissue>
    </source>
</reference>
<dbReference type="GO" id="GO:0007165">
    <property type="term" value="P:signal transduction"/>
    <property type="evidence" value="ECO:0007669"/>
    <property type="project" value="UniProtKB-KW"/>
</dbReference>
<evidence type="ECO:0000256" key="4">
    <source>
        <dbReference type="ARBA" id="ARBA00022989"/>
    </source>
</evidence>
<evidence type="ECO:0000256" key="3">
    <source>
        <dbReference type="ARBA" id="ARBA00022692"/>
    </source>
</evidence>
<comment type="similarity">
    <text evidence="6">Belongs to the insect chemoreceptor superfamily. Gustatory receptor (GR) family.</text>
</comment>
<accession>A0AAD8AHJ6</accession>
<feature type="non-terminal residue" evidence="7">
    <location>
        <position position="320"/>
    </location>
</feature>
<dbReference type="EMBL" id="JASPKZ010000831">
    <property type="protein sequence ID" value="KAJ9599137.1"/>
    <property type="molecule type" value="Genomic_DNA"/>
</dbReference>
<keyword evidence="2 6" id="KW-1003">Cell membrane</keyword>
<keyword evidence="8" id="KW-1185">Reference proteome</keyword>
<proteinExistence type="inferred from homology"/>
<evidence type="ECO:0000313" key="7">
    <source>
        <dbReference type="EMBL" id="KAJ9599137.1"/>
    </source>
</evidence>
<comment type="subcellular location">
    <subcellularLocation>
        <location evidence="1 6">Cell membrane</location>
        <topology evidence="1 6">Multi-pass membrane protein</topology>
    </subcellularLocation>
</comment>